<dbReference type="KEGG" id="spad:DVK44_07740"/>
<gene>
    <name evidence="6" type="ORF">DVK44_07740</name>
</gene>
<keyword evidence="7" id="KW-1185">Reference proteome</keyword>
<evidence type="ECO:0000313" key="6">
    <source>
        <dbReference type="EMBL" id="AXG77608.1"/>
    </source>
</evidence>
<evidence type="ECO:0000256" key="1">
    <source>
        <dbReference type="ARBA" id="ARBA00022630"/>
    </source>
</evidence>
<keyword evidence="1" id="KW-0285">Flavoprotein</keyword>
<keyword evidence="2" id="KW-0288">FMN</keyword>
<dbReference type="Proteomes" id="UP000253868">
    <property type="component" value="Chromosome"/>
</dbReference>
<dbReference type="InterPro" id="IPR019921">
    <property type="entry name" value="Lucif-like_OxRdtase_Rv2161c"/>
</dbReference>
<dbReference type="GO" id="GO:0008726">
    <property type="term" value="F:alkanesulfonate monooxygenase activity"/>
    <property type="evidence" value="ECO:0007669"/>
    <property type="project" value="TreeGrafter"/>
</dbReference>
<dbReference type="AlphaFoldDB" id="A0A345HLN4"/>
<evidence type="ECO:0000313" key="7">
    <source>
        <dbReference type="Proteomes" id="UP000253868"/>
    </source>
</evidence>
<dbReference type="Pfam" id="PF00296">
    <property type="entry name" value="Bac_luciferase"/>
    <property type="match status" value="1"/>
</dbReference>
<feature type="domain" description="Luciferase-like" evidence="5">
    <location>
        <begin position="1"/>
        <end position="246"/>
    </location>
</feature>
<organism evidence="6 7">
    <name type="scientific">Streptomyces paludis</name>
    <dbReference type="NCBI Taxonomy" id="2282738"/>
    <lineage>
        <taxon>Bacteria</taxon>
        <taxon>Bacillati</taxon>
        <taxon>Actinomycetota</taxon>
        <taxon>Actinomycetes</taxon>
        <taxon>Kitasatosporales</taxon>
        <taxon>Streptomycetaceae</taxon>
        <taxon>Streptomyces</taxon>
    </lineage>
</organism>
<dbReference type="InterPro" id="IPR011251">
    <property type="entry name" value="Luciferase-like_dom"/>
</dbReference>
<keyword evidence="3 6" id="KW-0560">Oxidoreductase</keyword>
<dbReference type="InterPro" id="IPR050172">
    <property type="entry name" value="SsuD_RutA_monooxygenase"/>
</dbReference>
<dbReference type="PANTHER" id="PTHR42847">
    <property type="entry name" value="ALKANESULFONATE MONOOXYGENASE"/>
    <property type="match status" value="1"/>
</dbReference>
<sequence length="282" mass="30245">MRLGVVLPDGAPGADPRTVVALARHAEALGYAAVWLPDHPLPPAPYGPVYGGVFEPLTLLAHIAAVTDRITLGTSVLILPLRDPFLLAKQTATLERLAPGRVVLGVGVGWERSEFDALRVEFGDRGARTDEAIELIQRLHRTGGVGGADGTGFRGRFYAAESGVFEPRPTAPVPLMIGGTSDAALRRAARVGDMWQAFGLTPDEFTARKETLRTLAAGRRVRAGTVISLTDSDREIAALARYARRWEAAGAEQLGIHFGEPAGAVERMTEFMRRYGEEGARG</sequence>
<evidence type="ECO:0000259" key="5">
    <source>
        <dbReference type="Pfam" id="PF00296"/>
    </source>
</evidence>
<protein>
    <submittedName>
        <fullName evidence="6">TIGR03619 family F420-dependent LLM class oxidoreductase</fullName>
        <ecNumber evidence="6">1.-.-.-</ecNumber>
    </submittedName>
</protein>
<dbReference type="Gene3D" id="3.20.20.30">
    <property type="entry name" value="Luciferase-like domain"/>
    <property type="match status" value="1"/>
</dbReference>
<name>A0A345HLN4_9ACTN</name>
<dbReference type="OrthoDB" id="4074025at2"/>
<dbReference type="PANTHER" id="PTHR42847:SF4">
    <property type="entry name" value="ALKANESULFONATE MONOOXYGENASE-RELATED"/>
    <property type="match status" value="1"/>
</dbReference>
<dbReference type="InterPro" id="IPR036661">
    <property type="entry name" value="Luciferase-like_sf"/>
</dbReference>
<dbReference type="SUPFAM" id="SSF51679">
    <property type="entry name" value="Bacterial luciferase-like"/>
    <property type="match status" value="1"/>
</dbReference>
<proteinExistence type="predicted"/>
<reference evidence="7" key="1">
    <citation type="submission" date="2018-07" db="EMBL/GenBank/DDBJ databases">
        <authorList>
            <person name="Zhao J."/>
        </authorList>
    </citation>
    <scope>NUCLEOTIDE SEQUENCE [LARGE SCALE GENOMIC DNA]</scope>
    <source>
        <strain evidence="7">GSSD-12</strain>
    </source>
</reference>
<dbReference type="GO" id="GO:0046306">
    <property type="term" value="P:alkanesulfonate catabolic process"/>
    <property type="evidence" value="ECO:0007669"/>
    <property type="project" value="TreeGrafter"/>
</dbReference>
<evidence type="ECO:0000256" key="4">
    <source>
        <dbReference type="ARBA" id="ARBA00023033"/>
    </source>
</evidence>
<evidence type="ECO:0000256" key="3">
    <source>
        <dbReference type="ARBA" id="ARBA00023002"/>
    </source>
</evidence>
<dbReference type="EC" id="1.-.-.-" evidence="6"/>
<dbReference type="EMBL" id="CP031194">
    <property type="protein sequence ID" value="AXG77608.1"/>
    <property type="molecule type" value="Genomic_DNA"/>
</dbReference>
<accession>A0A345HLN4</accession>
<dbReference type="NCBIfam" id="TIGR03619">
    <property type="entry name" value="F420_Rv2161c"/>
    <property type="match status" value="1"/>
</dbReference>
<evidence type="ECO:0000256" key="2">
    <source>
        <dbReference type="ARBA" id="ARBA00022643"/>
    </source>
</evidence>
<keyword evidence="4" id="KW-0503">Monooxygenase</keyword>